<reference evidence="3 4" key="1">
    <citation type="submission" date="2020-02" db="EMBL/GenBank/DDBJ databases">
        <authorList>
            <person name="Zhang X.-Y."/>
        </authorList>
    </citation>
    <scope>NUCLEOTIDE SEQUENCE [LARGE SCALE GENOMIC DNA]</scope>
    <source>
        <strain evidence="3 4">C33</strain>
    </source>
</reference>
<comment type="caution">
    <text evidence="3">The sequence shown here is derived from an EMBL/GenBank/DDBJ whole genome shotgun (WGS) entry which is preliminary data.</text>
</comment>
<dbReference type="RefSeq" id="WP_164210823.1">
    <property type="nucleotide sequence ID" value="NZ_JAAGSC010000039.1"/>
</dbReference>
<feature type="region of interest" description="Disordered" evidence="2">
    <location>
        <begin position="1"/>
        <end position="27"/>
    </location>
</feature>
<name>A0A845VDV2_9GAMM</name>
<feature type="region of interest" description="Disordered" evidence="2">
    <location>
        <begin position="348"/>
        <end position="371"/>
    </location>
</feature>
<keyword evidence="4" id="KW-1185">Reference proteome</keyword>
<evidence type="ECO:0000256" key="1">
    <source>
        <dbReference type="SAM" id="Coils"/>
    </source>
</evidence>
<dbReference type="InterPro" id="IPR007139">
    <property type="entry name" value="DUF349"/>
</dbReference>
<evidence type="ECO:0000313" key="3">
    <source>
        <dbReference type="EMBL" id="NDY95439.1"/>
    </source>
</evidence>
<keyword evidence="1" id="KW-0175">Coiled coil</keyword>
<dbReference type="AlphaFoldDB" id="A0A845VDV2"/>
<dbReference type="EMBL" id="JAAGSC010000039">
    <property type="protein sequence ID" value="NDY95439.1"/>
    <property type="molecule type" value="Genomic_DNA"/>
</dbReference>
<organism evidence="3 4">
    <name type="scientific">Wenzhouxiangella limi</name>
    <dbReference type="NCBI Taxonomy" id="2707351"/>
    <lineage>
        <taxon>Bacteria</taxon>
        <taxon>Pseudomonadati</taxon>
        <taxon>Pseudomonadota</taxon>
        <taxon>Gammaproteobacteria</taxon>
        <taxon>Chromatiales</taxon>
        <taxon>Wenzhouxiangellaceae</taxon>
        <taxon>Wenzhouxiangella</taxon>
    </lineage>
</organism>
<dbReference type="Proteomes" id="UP000484885">
    <property type="component" value="Unassembled WGS sequence"/>
</dbReference>
<feature type="compositionally biased region" description="Basic and acidic residues" evidence="2">
    <location>
        <begin position="394"/>
        <end position="403"/>
    </location>
</feature>
<evidence type="ECO:0000256" key="2">
    <source>
        <dbReference type="SAM" id="MobiDB-lite"/>
    </source>
</evidence>
<protein>
    <submittedName>
        <fullName evidence="3">DUF349 domain-containing protein</fullName>
    </submittedName>
</protein>
<gene>
    <name evidence="3" type="ORF">G3I74_06840</name>
</gene>
<feature type="region of interest" description="Disordered" evidence="2">
    <location>
        <begin position="394"/>
        <end position="415"/>
    </location>
</feature>
<feature type="coiled-coil region" evidence="1">
    <location>
        <begin position="570"/>
        <end position="624"/>
    </location>
</feature>
<sequence length="899" mass="101060">MNLRSKFLKKPWQQKDPEARAAAVRQHQDPELKAELAQIAQHDDDAKVRLAALERIDTEPFWLDARLRESDPDILQAADRFLARSILKSDEPTLESARLEWFERVEDAALVRKTAASAPSLALRRAALARIDAQGFLGDRYASEPDDTLADEILPRLQQTSTLERVIAALRGRNKRRARAAVEALEGILSASGQIQAGQAASERLVHEAEQLARGNFSGEAAKISEDLRQRWLAISDHPEGLAHRFESALRIAEAARQRSAGTPEEPDDNPATPAPEPEVPDSALAAAADHIRTGIRRGREIEPARMLADWDRAWNALGAPTTADEQLKQDMLPLLRELQAQIQQRVARQASETDAKSAANGARETPDFEPRLERVAASLEAGEIGRAHEQIRSLRRDFDRLPPRQRPGPAGGRLQRMEGRLKEMRDWQHWSNNKLRDELIVQVESLPGSGQHPDAITAALKKARSEWKRLEALEILPGDKRRFAAPSGQWRRFQSACKQAFEAARPFFEKREQVQKDNLETLHAFIDAGQAAAASADSSPADLLGFMRKARQAIRRMDDLPPKSRGASAASLRALMDQLSKRLDELFDTVEANKRRLVAEARALAHEKDLKTAVEKAKSLQQQWQRAGAGRRRVEQQLWRKFREPIDPLFEKLKGEQTERRQADQQALAELEALCVQAEELARAPDEELAAAASRFNGLLQQWLHQDGRPQRLNQRFEQAERQLAQRREAQRTQAQARERDRLWSLAAAVQDLWRQRCEGEHGDLSGRIPAVAPGDDATSAALQARASAIARPDFDADHLRTLAGQGLESARQVAVEMEFLSGLDTPEADQQLRMDYQVKRLARRMSERERQPDLATEMAGLQSRWLQSLPHPPGDHAELLRRFQRAREVIEGMVGLG</sequence>
<accession>A0A845VDV2</accession>
<feature type="region of interest" description="Disordered" evidence="2">
    <location>
        <begin position="254"/>
        <end position="280"/>
    </location>
</feature>
<evidence type="ECO:0000313" key="4">
    <source>
        <dbReference type="Proteomes" id="UP000484885"/>
    </source>
</evidence>
<proteinExistence type="predicted"/>
<dbReference type="Pfam" id="PF03993">
    <property type="entry name" value="DUF349"/>
    <property type="match status" value="3"/>
</dbReference>